<feature type="compositionally biased region" description="Basic and acidic residues" evidence="1">
    <location>
        <begin position="39"/>
        <end position="49"/>
    </location>
</feature>
<evidence type="ECO:0000313" key="2">
    <source>
        <dbReference type="EMBL" id="MBB6048517.1"/>
    </source>
</evidence>
<protein>
    <recommendedName>
        <fullName evidence="4">Outer membrane protein beta-barrel domain-containing protein</fullName>
    </recommendedName>
</protein>
<keyword evidence="3" id="KW-1185">Reference proteome</keyword>
<dbReference type="AlphaFoldDB" id="A0A7W9SKW4"/>
<sequence>MPILLAAPPAPALSSPFRIQEDKKQEKEKEKSQKKRWRYLVDEDKKSHEDDDDEGEDGGKPAVTLLTGTYDPRGAGYGSLRQYTLASQGMFLDYLKGDGPTKAEVIGVGMNGGSFLERRANAPVSPFLNFGWGLYHARGTSSETKLAWRVGMGVTTKVGFIAKLQLLDTKLKSGDLRGSSLMVGWRF</sequence>
<feature type="region of interest" description="Disordered" evidence="1">
    <location>
        <begin position="1"/>
        <end position="66"/>
    </location>
</feature>
<reference evidence="2 3" key="1">
    <citation type="submission" date="2020-08" db="EMBL/GenBank/DDBJ databases">
        <title>Genomic Encyclopedia of Type Strains, Phase IV (KMG-IV): sequencing the most valuable type-strain genomes for metagenomic binning, comparative biology and taxonomic classification.</title>
        <authorList>
            <person name="Goeker M."/>
        </authorList>
    </citation>
    <scope>NUCLEOTIDE SEQUENCE [LARGE SCALE GENOMIC DNA]</scope>
    <source>
        <strain evidence="2 3">DSM 23562</strain>
    </source>
</reference>
<organism evidence="2 3">
    <name type="scientific">Armatimonas rosea</name>
    <dbReference type="NCBI Taxonomy" id="685828"/>
    <lineage>
        <taxon>Bacteria</taxon>
        <taxon>Bacillati</taxon>
        <taxon>Armatimonadota</taxon>
        <taxon>Armatimonadia</taxon>
        <taxon>Armatimonadales</taxon>
        <taxon>Armatimonadaceae</taxon>
        <taxon>Armatimonas</taxon>
    </lineage>
</organism>
<evidence type="ECO:0008006" key="4">
    <source>
        <dbReference type="Google" id="ProtNLM"/>
    </source>
</evidence>
<accession>A0A7W9SKW4</accession>
<feature type="compositionally biased region" description="Basic and acidic residues" evidence="1">
    <location>
        <begin position="19"/>
        <end position="31"/>
    </location>
</feature>
<dbReference type="EMBL" id="JACHGW010000001">
    <property type="protein sequence ID" value="MBB6048517.1"/>
    <property type="molecule type" value="Genomic_DNA"/>
</dbReference>
<name>A0A7W9SKW4_ARMRO</name>
<proteinExistence type="predicted"/>
<evidence type="ECO:0000256" key="1">
    <source>
        <dbReference type="SAM" id="MobiDB-lite"/>
    </source>
</evidence>
<gene>
    <name evidence="2" type="ORF">HNQ39_000279</name>
</gene>
<dbReference type="RefSeq" id="WP_184192159.1">
    <property type="nucleotide sequence ID" value="NZ_JACHGW010000001.1"/>
</dbReference>
<evidence type="ECO:0000313" key="3">
    <source>
        <dbReference type="Proteomes" id="UP000520814"/>
    </source>
</evidence>
<dbReference type="Proteomes" id="UP000520814">
    <property type="component" value="Unassembled WGS sequence"/>
</dbReference>
<feature type="compositionally biased region" description="Low complexity" evidence="1">
    <location>
        <begin position="1"/>
        <end position="16"/>
    </location>
</feature>
<comment type="caution">
    <text evidence="2">The sequence shown here is derived from an EMBL/GenBank/DDBJ whole genome shotgun (WGS) entry which is preliminary data.</text>
</comment>